<gene>
    <name evidence="1" type="ORF">DSO57_1024844</name>
</gene>
<dbReference type="EMBL" id="QTSX02000136">
    <property type="protein sequence ID" value="KAJ9088262.1"/>
    <property type="molecule type" value="Genomic_DNA"/>
</dbReference>
<dbReference type="Proteomes" id="UP001165960">
    <property type="component" value="Unassembled WGS sequence"/>
</dbReference>
<evidence type="ECO:0000313" key="2">
    <source>
        <dbReference type="Proteomes" id="UP001165960"/>
    </source>
</evidence>
<reference evidence="1" key="1">
    <citation type="submission" date="2022-04" db="EMBL/GenBank/DDBJ databases">
        <title>Genome of the entomopathogenic fungus Entomophthora muscae.</title>
        <authorList>
            <person name="Elya C."/>
            <person name="Lovett B.R."/>
            <person name="Lee E."/>
            <person name="Macias A.M."/>
            <person name="Hajek A.E."/>
            <person name="De Bivort B.L."/>
            <person name="Kasson M.T."/>
            <person name="De Fine Licht H.H."/>
            <person name="Stajich J.E."/>
        </authorList>
    </citation>
    <scope>NUCLEOTIDE SEQUENCE</scope>
    <source>
        <strain evidence="1">Berkeley</strain>
    </source>
</reference>
<organism evidence="1 2">
    <name type="scientific">Entomophthora muscae</name>
    <dbReference type="NCBI Taxonomy" id="34485"/>
    <lineage>
        <taxon>Eukaryota</taxon>
        <taxon>Fungi</taxon>
        <taxon>Fungi incertae sedis</taxon>
        <taxon>Zoopagomycota</taxon>
        <taxon>Entomophthoromycotina</taxon>
        <taxon>Entomophthoromycetes</taxon>
        <taxon>Entomophthorales</taxon>
        <taxon>Entomophthoraceae</taxon>
        <taxon>Entomophthora</taxon>
    </lineage>
</organism>
<evidence type="ECO:0000313" key="1">
    <source>
        <dbReference type="EMBL" id="KAJ9088262.1"/>
    </source>
</evidence>
<protein>
    <submittedName>
        <fullName evidence="1">Uncharacterized protein</fullName>
    </submittedName>
</protein>
<accession>A0ACC2UPI2</accession>
<sequence>MCNKNLSLEQTPSATAQTSAITKLLPATTTQKLAITKFVAAVNTQTPDTAKQCQGPTLKETSPQFDELRPLN</sequence>
<proteinExistence type="predicted"/>
<name>A0ACC2UPI2_9FUNG</name>
<comment type="caution">
    <text evidence="1">The sequence shown here is derived from an EMBL/GenBank/DDBJ whole genome shotgun (WGS) entry which is preliminary data.</text>
</comment>
<keyword evidence="2" id="KW-1185">Reference proteome</keyword>